<keyword evidence="1" id="KW-0175">Coiled coil</keyword>
<evidence type="ECO:0000313" key="3">
    <source>
        <dbReference type="RefSeq" id="XP_016438361.1"/>
    </source>
</evidence>
<dbReference type="PaxDb" id="4097-A0A1S3XED9"/>
<feature type="coiled-coil region" evidence="1">
    <location>
        <begin position="1"/>
        <end position="32"/>
    </location>
</feature>
<organism evidence="3">
    <name type="scientific">Nicotiana tabacum</name>
    <name type="common">Common tobacco</name>
    <dbReference type="NCBI Taxonomy" id="4097"/>
    <lineage>
        <taxon>Eukaryota</taxon>
        <taxon>Viridiplantae</taxon>
        <taxon>Streptophyta</taxon>
        <taxon>Embryophyta</taxon>
        <taxon>Tracheophyta</taxon>
        <taxon>Spermatophyta</taxon>
        <taxon>Magnoliopsida</taxon>
        <taxon>eudicotyledons</taxon>
        <taxon>Gunneridae</taxon>
        <taxon>Pentapetalae</taxon>
        <taxon>asterids</taxon>
        <taxon>lamiids</taxon>
        <taxon>Solanales</taxon>
        <taxon>Solanaceae</taxon>
        <taxon>Nicotianoideae</taxon>
        <taxon>Nicotianeae</taxon>
        <taxon>Nicotiana</taxon>
    </lineage>
</organism>
<name>A0A1S3XED9_TOBAC</name>
<protein>
    <submittedName>
        <fullName evidence="3">Uncharacterized protein</fullName>
    </submittedName>
</protein>
<feature type="region of interest" description="Disordered" evidence="2">
    <location>
        <begin position="164"/>
        <end position="184"/>
    </location>
</feature>
<evidence type="ECO:0000256" key="2">
    <source>
        <dbReference type="SAM" id="MobiDB-lite"/>
    </source>
</evidence>
<gene>
    <name evidence="3" type="primary">LOC107764316</name>
</gene>
<dbReference type="KEGG" id="nta:107764316"/>
<dbReference type="RefSeq" id="XP_016438361.1">
    <property type="nucleotide sequence ID" value="XM_016582875.1"/>
</dbReference>
<dbReference type="PANTHER" id="PTHR34222:SF77">
    <property type="entry name" value="CCHC-TYPE DOMAIN-CONTAINING PROTEIN"/>
    <property type="match status" value="1"/>
</dbReference>
<reference evidence="3" key="1">
    <citation type="submission" date="2025-08" db="UniProtKB">
        <authorList>
            <consortium name="RefSeq"/>
        </authorList>
    </citation>
    <scope>IDENTIFICATION</scope>
</reference>
<dbReference type="AlphaFoldDB" id="A0A1S3XED9"/>
<sequence length="261" mass="29415">MKKLNEVLKLENDEQKKLLEKLLKEIAQLKTKVDADRSFGKEEAGSFFTGTCKRDAYEGELLEQSETCNAIVLLWIMNNIAPEPLGGVVYASDEHLVWENLRERFNKVNHPKVEVKWCGSGGGSAVMVDAGGGADFGRGLKEMGLGFVERRWAISDSGGETAVAGLAERRKKRERKKKWERDHAEHLHQQRSMQFLSGLNDSYDQARRQILMKTTTSSLNQAYAMIIQDEIQQTFGANMITDKAEPLAMQAGKGKRRKQLL</sequence>
<evidence type="ECO:0000256" key="1">
    <source>
        <dbReference type="SAM" id="Coils"/>
    </source>
</evidence>
<proteinExistence type="predicted"/>
<dbReference type="PANTHER" id="PTHR34222">
    <property type="entry name" value="GAG_PRE-INTEGRS DOMAIN-CONTAINING PROTEIN"/>
    <property type="match status" value="1"/>
</dbReference>
<dbReference type="OrthoDB" id="1712054at2759"/>
<accession>A0A1S3XED9</accession>